<evidence type="ECO:0000256" key="5">
    <source>
        <dbReference type="ARBA" id="ARBA00023326"/>
    </source>
</evidence>
<feature type="domain" description="Cellulase Ig-like" evidence="9">
    <location>
        <begin position="2"/>
        <end position="82"/>
    </location>
</feature>
<dbReference type="InterPro" id="IPR004197">
    <property type="entry name" value="Cellulase_Ig-like"/>
</dbReference>
<dbReference type="InterPro" id="IPR012341">
    <property type="entry name" value="6hp_glycosidase-like_sf"/>
</dbReference>
<dbReference type="InterPro" id="IPR001701">
    <property type="entry name" value="Glyco_hydro_9"/>
</dbReference>
<keyword evidence="11" id="KW-1185">Reference proteome</keyword>
<evidence type="ECO:0000313" key="11">
    <source>
        <dbReference type="Proteomes" id="UP001427805"/>
    </source>
</evidence>
<dbReference type="Gene3D" id="1.50.10.10">
    <property type="match status" value="1"/>
</dbReference>
<dbReference type="InterPro" id="IPR014756">
    <property type="entry name" value="Ig_E-set"/>
</dbReference>
<dbReference type="GO" id="GO:0016787">
    <property type="term" value="F:hydrolase activity"/>
    <property type="evidence" value="ECO:0007669"/>
    <property type="project" value="UniProtKB-KW"/>
</dbReference>
<evidence type="ECO:0000256" key="4">
    <source>
        <dbReference type="ARBA" id="ARBA00023295"/>
    </source>
</evidence>
<dbReference type="InterPro" id="IPR013783">
    <property type="entry name" value="Ig-like_fold"/>
</dbReference>
<dbReference type="Pfam" id="PF00759">
    <property type="entry name" value="Glyco_hydro_9"/>
    <property type="match status" value="1"/>
</dbReference>
<keyword evidence="5 6" id="KW-0624">Polysaccharide degradation</keyword>
<dbReference type="RefSeq" id="WP_346248874.1">
    <property type="nucleotide sequence ID" value="NZ_JBDIZK010000017.1"/>
</dbReference>
<evidence type="ECO:0000259" key="9">
    <source>
        <dbReference type="Pfam" id="PF02927"/>
    </source>
</evidence>
<feature type="active site" evidence="6">
    <location>
        <position position="549"/>
    </location>
</feature>
<feature type="domain" description="Glycoside hydrolase family 9" evidence="8">
    <location>
        <begin position="95"/>
        <end position="570"/>
    </location>
</feature>
<comment type="similarity">
    <text evidence="1 6 7">Belongs to the glycosyl hydrolase 9 (cellulase E) family.</text>
</comment>
<name>A0ABV0BEZ4_9SPHN</name>
<comment type="caution">
    <text evidence="10">The sequence shown here is derived from an EMBL/GenBank/DDBJ whole genome shotgun (WGS) entry which is preliminary data.</text>
</comment>
<evidence type="ECO:0000256" key="2">
    <source>
        <dbReference type="ARBA" id="ARBA00022801"/>
    </source>
</evidence>
<accession>A0ABV0BEZ4</accession>
<evidence type="ECO:0000256" key="7">
    <source>
        <dbReference type="RuleBase" id="RU361166"/>
    </source>
</evidence>
<keyword evidence="3 6" id="KW-0119">Carbohydrate metabolism</keyword>
<evidence type="ECO:0000259" key="8">
    <source>
        <dbReference type="Pfam" id="PF00759"/>
    </source>
</evidence>
<evidence type="ECO:0000256" key="3">
    <source>
        <dbReference type="ARBA" id="ARBA00023277"/>
    </source>
</evidence>
<comment type="catalytic activity">
    <reaction evidence="7">
        <text>Endohydrolysis of (1-&gt;4)-beta-D-glucosidic linkages in cellulose, lichenin and cereal beta-D-glucans.</text>
        <dbReference type="EC" id="3.2.1.4"/>
    </reaction>
</comment>
<organism evidence="10 11">
    <name type="scientific">Sphingomonas rustica</name>
    <dbReference type="NCBI Taxonomy" id="3103142"/>
    <lineage>
        <taxon>Bacteria</taxon>
        <taxon>Pseudomonadati</taxon>
        <taxon>Pseudomonadota</taxon>
        <taxon>Alphaproteobacteria</taxon>
        <taxon>Sphingomonadales</taxon>
        <taxon>Sphingomonadaceae</taxon>
        <taxon>Sphingomonas</taxon>
    </lineage>
</organism>
<keyword evidence="7" id="KW-0136">Cellulose degradation</keyword>
<dbReference type="EC" id="3.2.1.4" evidence="7"/>
<dbReference type="EMBL" id="JBDIZK010000017">
    <property type="protein sequence ID" value="MEN3749827.1"/>
    <property type="molecule type" value="Genomic_DNA"/>
</dbReference>
<evidence type="ECO:0000256" key="1">
    <source>
        <dbReference type="ARBA" id="ARBA00007072"/>
    </source>
</evidence>
<dbReference type="SUPFAM" id="SSF81296">
    <property type="entry name" value="E set domains"/>
    <property type="match status" value="1"/>
</dbReference>
<dbReference type="Gene3D" id="2.60.40.10">
    <property type="entry name" value="Immunoglobulins"/>
    <property type="match status" value="1"/>
</dbReference>
<gene>
    <name evidence="10" type="ORF">TPR58_21830</name>
</gene>
<reference evidence="10 11" key="1">
    <citation type="submission" date="2024-05" db="EMBL/GenBank/DDBJ databases">
        <title>Sphingomonas sp. HF-S3 16S ribosomal RNA gene Genome sequencing and assembly.</title>
        <authorList>
            <person name="Lee H."/>
        </authorList>
    </citation>
    <scope>NUCLEOTIDE SEQUENCE [LARGE SCALE GENOMIC DNA]</scope>
    <source>
        <strain evidence="10 11">HF-S3</strain>
    </source>
</reference>
<dbReference type="Pfam" id="PF02927">
    <property type="entry name" value="CelD_N"/>
    <property type="match status" value="1"/>
</dbReference>
<dbReference type="Proteomes" id="UP001427805">
    <property type="component" value="Unassembled WGS sequence"/>
</dbReference>
<evidence type="ECO:0000313" key="10">
    <source>
        <dbReference type="EMBL" id="MEN3749827.1"/>
    </source>
</evidence>
<evidence type="ECO:0000256" key="6">
    <source>
        <dbReference type="PROSITE-ProRule" id="PRU10060"/>
    </source>
</evidence>
<dbReference type="InterPro" id="IPR008928">
    <property type="entry name" value="6-hairpin_glycosidase_sf"/>
</dbReference>
<dbReference type="InterPro" id="IPR033126">
    <property type="entry name" value="Glyco_hydro_9_Asp/Glu_AS"/>
</dbReference>
<sequence length="586" mass="63029">MPGIRLNQLGVTPTGQKRAMLASDSTTPIEWQLIAADGSVAASGQTTVHGPDPLAGEPVHIIDFTRFTGTGKAYVLKAGALESRPFAIAPDVRGNLAEDALAFFYHQRAGVPIEARYVGTKWARPAGHTKEVVHCFKGRDLRGTDWPGCGYTLDVTGGWYDAGDQGKYVVNGGISLWTLLDAYEHLKSPAFADGRLKIPEAGNGVNDLLDEARYEMAFLLSMQVPAGTRARLPVGPFAGDAKIVLSDVDASGMAHLKVGDRNWTGLPTRPADDREERLLYPPTTSATLNLAATAAQCARLWKGVDDAFAARCLAAARSAWAAARRNPQIYAVGDFTGSGGYGDSDVSDEFYWAAAELLLTTGEPEFRDFVRASPHFTADPGEPGWPRTAALGTLALVKLPETAPEAVQARKMLVQVADRFAAEREQTGYHIPYASAGGYPWGSTSTLTNRAIMLAYAYDITGKTRYRGAVVDALDYLLGRNPLDQSYVSGFGARSMAHPHHRFWAPSLDPKLPGPPPGVISGGPNSTAMSDPVAEKLKGNCAPMRCWSDDVRAYALNEVAINWNAPLFWVAAWLDAREGQGGNRPK</sequence>
<dbReference type="CDD" id="cd02850">
    <property type="entry name" value="E_set_Cellulase_N"/>
    <property type="match status" value="1"/>
</dbReference>
<dbReference type="PANTHER" id="PTHR22298">
    <property type="entry name" value="ENDO-1,4-BETA-GLUCANASE"/>
    <property type="match status" value="1"/>
</dbReference>
<dbReference type="SUPFAM" id="SSF48208">
    <property type="entry name" value="Six-hairpin glycosidases"/>
    <property type="match status" value="1"/>
</dbReference>
<protein>
    <recommendedName>
        <fullName evidence="7">Endoglucanase</fullName>
        <ecNumber evidence="7">3.2.1.4</ecNumber>
    </recommendedName>
</protein>
<feature type="active site" evidence="6">
    <location>
        <position position="558"/>
    </location>
</feature>
<keyword evidence="4 6" id="KW-0326">Glycosidase</keyword>
<dbReference type="PROSITE" id="PS00698">
    <property type="entry name" value="GH9_3"/>
    <property type="match status" value="1"/>
</dbReference>
<proteinExistence type="inferred from homology"/>
<keyword evidence="2 6" id="KW-0378">Hydrolase</keyword>